<dbReference type="Proteomes" id="UP001303946">
    <property type="component" value="Chromosome"/>
</dbReference>
<keyword evidence="1" id="KW-1133">Transmembrane helix</keyword>
<sequence>MNLRWALQALADTHGLDDPQRRRLLALGGAGQEPAQLARWLPRGLAVVAAALTGLGVVMWIAANWDTLGRMGRFALLMALVGVTGLGAALRPGARPALGLLAFLGIGALFAYFGQTYQTGADPWQLFALWAALGVPLCLGARSDVLWAPWSLVVMVAISLWTHAHLGHRWRVEPGDLTVHGLAWIAALCTVAALSAPMRRVTGAGLWGLRSAATLAVVMVTATALGGLFHQDVAPHYALGLLVLGVAAVLAAQRHSFDVFALSAVALGLNTLLVCGLARFLFRDMRGEAIGSLFVLGMVAAGLLAATVSGVLKLSRRHATEHAQETGHA</sequence>
<feature type="transmembrane region" description="Helical" evidence="1">
    <location>
        <begin position="293"/>
        <end position="312"/>
    </location>
</feature>
<keyword evidence="1" id="KW-0812">Transmembrane</keyword>
<evidence type="ECO:0000256" key="1">
    <source>
        <dbReference type="SAM" id="Phobius"/>
    </source>
</evidence>
<keyword evidence="4" id="KW-1185">Reference proteome</keyword>
<feature type="transmembrane region" description="Helical" evidence="1">
    <location>
        <begin position="123"/>
        <end position="139"/>
    </location>
</feature>
<gene>
    <name evidence="3" type="ORF">RXV79_26235</name>
</gene>
<feature type="transmembrane region" description="Helical" evidence="1">
    <location>
        <begin position="146"/>
        <end position="165"/>
    </location>
</feature>
<feature type="transmembrane region" description="Helical" evidence="1">
    <location>
        <begin position="234"/>
        <end position="252"/>
    </location>
</feature>
<name>A0ABZ0CTS6_9BURK</name>
<feature type="domain" description="DUF2157" evidence="2">
    <location>
        <begin position="10"/>
        <end position="147"/>
    </location>
</feature>
<proteinExistence type="predicted"/>
<accession>A0ABZ0CTS6</accession>
<evidence type="ECO:0000259" key="2">
    <source>
        <dbReference type="Pfam" id="PF09925"/>
    </source>
</evidence>
<dbReference type="RefSeq" id="WP_316701125.1">
    <property type="nucleotide sequence ID" value="NZ_CP136336.1"/>
</dbReference>
<protein>
    <submittedName>
        <fullName evidence="3">DUF2157 domain-containing protein</fullName>
    </submittedName>
</protein>
<feature type="transmembrane region" description="Helical" evidence="1">
    <location>
        <begin position="97"/>
        <end position="117"/>
    </location>
</feature>
<keyword evidence="1" id="KW-0472">Membrane</keyword>
<organism evidence="3 4">
    <name type="scientific">Piscinibacter gummiphilus</name>
    <dbReference type="NCBI Taxonomy" id="946333"/>
    <lineage>
        <taxon>Bacteria</taxon>
        <taxon>Pseudomonadati</taxon>
        <taxon>Pseudomonadota</taxon>
        <taxon>Betaproteobacteria</taxon>
        <taxon>Burkholderiales</taxon>
        <taxon>Sphaerotilaceae</taxon>
        <taxon>Piscinibacter</taxon>
    </lineage>
</organism>
<feature type="transmembrane region" description="Helical" evidence="1">
    <location>
        <begin position="71"/>
        <end position="90"/>
    </location>
</feature>
<feature type="transmembrane region" description="Helical" evidence="1">
    <location>
        <begin position="259"/>
        <end position="281"/>
    </location>
</feature>
<evidence type="ECO:0000313" key="4">
    <source>
        <dbReference type="Proteomes" id="UP001303946"/>
    </source>
</evidence>
<feature type="transmembrane region" description="Helical" evidence="1">
    <location>
        <begin position="177"/>
        <end position="195"/>
    </location>
</feature>
<feature type="transmembrane region" description="Helical" evidence="1">
    <location>
        <begin position="45"/>
        <end position="65"/>
    </location>
</feature>
<feature type="transmembrane region" description="Helical" evidence="1">
    <location>
        <begin position="207"/>
        <end position="228"/>
    </location>
</feature>
<evidence type="ECO:0000313" key="3">
    <source>
        <dbReference type="EMBL" id="WOB08386.1"/>
    </source>
</evidence>
<dbReference type="EMBL" id="CP136336">
    <property type="protein sequence ID" value="WOB08386.1"/>
    <property type="molecule type" value="Genomic_DNA"/>
</dbReference>
<reference evidence="3 4" key="1">
    <citation type="submission" date="2023-10" db="EMBL/GenBank/DDBJ databases">
        <title>Bacteria for the degradation of biodegradable plastic PBAT(Polybutylene adipate terephthalate).</title>
        <authorList>
            <person name="Weon H.-Y."/>
            <person name="Yeon J."/>
        </authorList>
    </citation>
    <scope>NUCLEOTIDE SEQUENCE [LARGE SCALE GENOMIC DNA]</scope>
    <source>
        <strain evidence="3 4">SBD 7-3</strain>
    </source>
</reference>
<dbReference type="Pfam" id="PF09925">
    <property type="entry name" value="DUF2157"/>
    <property type="match status" value="1"/>
</dbReference>
<dbReference type="InterPro" id="IPR018677">
    <property type="entry name" value="DUF2157"/>
</dbReference>